<dbReference type="Proteomes" id="UP001230051">
    <property type="component" value="Unassembled WGS sequence"/>
</dbReference>
<dbReference type="PANTHER" id="PTHR20914">
    <property type="entry name" value="LY6/PLAUR DOMAIN-CONTAINING PROTEIN 8"/>
    <property type="match status" value="1"/>
</dbReference>
<dbReference type="PANTHER" id="PTHR20914:SF9">
    <property type="entry name" value="COILED, ISOFORM A"/>
    <property type="match status" value="1"/>
</dbReference>
<protein>
    <submittedName>
        <fullName evidence="5">Phospholipase A2 inhibitor subunit gamma B-like</fullName>
    </submittedName>
</protein>
<feature type="transmembrane region" description="Helical" evidence="3">
    <location>
        <begin position="197"/>
        <end position="219"/>
    </location>
</feature>
<evidence type="ECO:0000313" key="5">
    <source>
        <dbReference type="EMBL" id="KAK1159448.1"/>
    </source>
</evidence>
<evidence type="ECO:0000313" key="6">
    <source>
        <dbReference type="Proteomes" id="UP001230051"/>
    </source>
</evidence>
<dbReference type="CDD" id="cd23572">
    <property type="entry name" value="TFP_LU_ECD_PINLYP_rpt2"/>
    <property type="match status" value="1"/>
</dbReference>
<sequence>MLKMRHVLLALCTVCSLLSAVNSLDCLTRDGGTSIEKVQTCSSSETCLTISLTSLGFEQLGFTPNSFVKKCGPRLQTCGQLLSAKFTFHLRVDARVECCDTNQCNTGVYDVALTGGAWNGKQCPSCVSNGSCGIDLVNCLGTQDQCITVTGAAPGFPSATLKGCATKAACDKDSLLMAWPFLSNLQVACKLASANGFIPLGINMFMIAGAASLALGFVFN</sequence>
<dbReference type="AlphaFoldDB" id="A0AAD8D1M7"/>
<keyword evidence="6" id="KW-1185">Reference proteome</keyword>
<dbReference type="EMBL" id="JAGXEW010000022">
    <property type="protein sequence ID" value="KAK1159448.1"/>
    <property type="molecule type" value="Genomic_DNA"/>
</dbReference>
<evidence type="ECO:0000256" key="4">
    <source>
        <dbReference type="SAM" id="SignalP"/>
    </source>
</evidence>
<feature type="chain" id="PRO_5042067680" evidence="4">
    <location>
        <begin position="24"/>
        <end position="220"/>
    </location>
</feature>
<dbReference type="InterPro" id="IPR045860">
    <property type="entry name" value="Snake_toxin-like_sf"/>
</dbReference>
<gene>
    <name evidence="5" type="ORF">AOXY_G22141</name>
</gene>
<keyword evidence="3" id="KW-0472">Membrane</keyword>
<accession>A0AAD8D1M7</accession>
<evidence type="ECO:0000256" key="2">
    <source>
        <dbReference type="ARBA" id="ARBA00022525"/>
    </source>
</evidence>
<proteinExistence type="predicted"/>
<dbReference type="InterPro" id="IPR050918">
    <property type="entry name" value="CNF-like_PLA2_Inhibitor"/>
</dbReference>
<name>A0AAD8D1M7_ACIOX</name>
<keyword evidence="3" id="KW-1133">Transmembrane helix</keyword>
<dbReference type="Gene3D" id="2.10.60.10">
    <property type="entry name" value="CD59"/>
    <property type="match status" value="1"/>
</dbReference>
<feature type="signal peptide" evidence="4">
    <location>
        <begin position="1"/>
        <end position="23"/>
    </location>
</feature>
<keyword evidence="2" id="KW-0964">Secreted</keyword>
<reference evidence="5" key="1">
    <citation type="submission" date="2022-02" db="EMBL/GenBank/DDBJ databases">
        <title>Atlantic sturgeon de novo genome assembly.</title>
        <authorList>
            <person name="Stock M."/>
            <person name="Klopp C."/>
            <person name="Guiguen Y."/>
            <person name="Cabau C."/>
            <person name="Parinello H."/>
            <person name="Santidrian Yebra-Pimentel E."/>
            <person name="Kuhl H."/>
            <person name="Dirks R.P."/>
            <person name="Guessner J."/>
            <person name="Wuertz S."/>
            <person name="Du K."/>
            <person name="Schartl M."/>
        </authorList>
    </citation>
    <scope>NUCLEOTIDE SEQUENCE</scope>
    <source>
        <strain evidence="5">STURGEONOMICS-FGT-2020</strain>
        <tissue evidence="5">Whole blood</tissue>
    </source>
</reference>
<evidence type="ECO:0000256" key="3">
    <source>
        <dbReference type="SAM" id="Phobius"/>
    </source>
</evidence>
<keyword evidence="3" id="KW-0812">Transmembrane</keyword>
<keyword evidence="4" id="KW-0732">Signal</keyword>
<organism evidence="5 6">
    <name type="scientific">Acipenser oxyrinchus oxyrinchus</name>
    <dbReference type="NCBI Taxonomy" id="40147"/>
    <lineage>
        <taxon>Eukaryota</taxon>
        <taxon>Metazoa</taxon>
        <taxon>Chordata</taxon>
        <taxon>Craniata</taxon>
        <taxon>Vertebrata</taxon>
        <taxon>Euteleostomi</taxon>
        <taxon>Actinopterygii</taxon>
        <taxon>Chondrostei</taxon>
        <taxon>Acipenseriformes</taxon>
        <taxon>Acipenseridae</taxon>
        <taxon>Acipenser</taxon>
    </lineage>
</organism>
<keyword evidence="5" id="KW-0593">Phospholipase A2 inhibitor</keyword>
<evidence type="ECO:0000256" key="1">
    <source>
        <dbReference type="ARBA" id="ARBA00004613"/>
    </source>
</evidence>
<dbReference type="GO" id="GO:0005576">
    <property type="term" value="C:extracellular region"/>
    <property type="evidence" value="ECO:0007669"/>
    <property type="project" value="UniProtKB-SubCell"/>
</dbReference>
<dbReference type="GO" id="GO:0019834">
    <property type="term" value="F:phospholipase A2 inhibitor activity"/>
    <property type="evidence" value="ECO:0007669"/>
    <property type="project" value="UniProtKB-KW"/>
</dbReference>
<comment type="caution">
    <text evidence="5">The sequence shown here is derived from an EMBL/GenBank/DDBJ whole genome shotgun (WGS) entry which is preliminary data.</text>
</comment>
<dbReference type="SUPFAM" id="SSF57302">
    <property type="entry name" value="Snake toxin-like"/>
    <property type="match status" value="1"/>
</dbReference>
<comment type="subcellular location">
    <subcellularLocation>
        <location evidence="1">Secreted</location>
    </subcellularLocation>
</comment>